<dbReference type="eggNOG" id="KOG2728">
    <property type="taxonomic scope" value="Eukaryota"/>
</dbReference>
<comment type="similarity">
    <text evidence="1">Belongs to the PPC synthetase family.</text>
</comment>
<name>D8LPT0_ECTSI</name>
<dbReference type="InParanoid" id="D8LPT0"/>
<dbReference type="EMBL" id="FN648741">
    <property type="protein sequence ID" value="CBN77385.1"/>
    <property type="molecule type" value="Genomic_DNA"/>
</dbReference>
<dbReference type="OMA" id="HSTDCFL"/>
<dbReference type="STRING" id="2880.D8LPT0"/>
<dbReference type="AlphaFoldDB" id="D8LPT0"/>
<dbReference type="InterPro" id="IPR007085">
    <property type="entry name" value="DNA/pantothenate-metab_flavo_C"/>
</dbReference>
<dbReference type="SUPFAM" id="SSF102645">
    <property type="entry name" value="CoaB-like"/>
    <property type="match status" value="1"/>
</dbReference>
<dbReference type="OrthoDB" id="70224at2759"/>
<gene>
    <name evidence="3" type="ORF">Esi_0053_0080</name>
</gene>
<dbReference type="FunCoup" id="D8LPT0">
    <property type="interactions" value="92"/>
</dbReference>
<evidence type="ECO:0000313" key="4">
    <source>
        <dbReference type="Proteomes" id="UP000002630"/>
    </source>
</evidence>
<dbReference type="EMBL" id="FN649738">
    <property type="protein sequence ID" value="CBN77385.1"/>
    <property type="molecule type" value="Genomic_DNA"/>
</dbReference>
<evidence type="ECO:0000313" key="3">
    <source>
        <dbReference type="EMBL" id="CBN77385.1"/>
    </source>
</evidence>
<evidence type="ECO:0000259" key="2">
    <source>
        <dbReference type="Pfam" id="PF04127"/>
    </source>
</evidence>
<protein>
    <recommendedName>
        <fullName evidence="2">DNA/pantothenate metabolism flavoprotein C-terminal domain-containing protein</fullName>
    </recommendedName>
</protein>
<accession>D8LPT0</accession>
<dbReference type="Gene3D" id="3.40.50.10300">
    <property type="entry name" value="CoaB-like"/>
    <property type="match status" value="1"/>
</dbReference>
<dbReference type="GO" id="GO:0015937">
    <property type="term" value="P:coenzyme A biosynthetic process"/>
    <property type="evidence" value="ECO:0007669"/>
    <property type="project" value="UniProtKB-ARBA"/>
</dbReference>
<dbReference type="GO" id="GO:0003824">
    <property type="term" value="F:catalytic activity"/>
    <property type="evidence" value="ECO:0007669"/>
    <property type="project" value="UniProtKB-ARBA"/>
</dbReference>
<evidence type="ECO:0000256" key="1">
    <source>
        <dbReference type="ARBA" id="ARBA00005703"/>
    </source>
</evidence>
<reference evidence="3 4" key="1">
    <citation type="journal article" date="2010" name="Nature">
        <title>The Ectocarpus genome and the independent evolution of multicellularity in brown algae.</title>
        <authorList>
            <person name="Cock J.M."/>
            <person name="Sterck L."/>
            <person name="Rouze P."/>
            <person name="Scornet D."/>
            <person name="Allen A.E."/>
            <person name="Amoutzias G."/>
            <person name="Anthouard V."/>
            <person name="Artiguenave F."/>
            <person name="Aury J.M."/>
            <person name="Badger J.H."/>
            <person name="Beszteri B."/>
            <person name="Billiau K."/>
            <person name="Bonnet E."/>
            <person name="Bothwell J.H."/>
            <person name="Bowler C."/>
            <person name="Boyen C."/>
            <person name="Brownlee C."/>
            <person name="Carrano C.J."/>
            <person name="Charrier B."/>
            <person name="Cho G.Y."/>
            <person name="Coelho S.M."/>
            <person name="Collen J."/>
            <person name="Corre E."/>
            <person name="Da Silva C."/>
            <person name="Delage L."/>
            <person name="Delaroque N."/>
            <person name="Dittami S.M."/>
            <person name="Doulbeau S."/>
            <person name="Elias M."/>
            <person name="Farnham G."/>
            <person name="Gachon C.M."/>
            <person name="Gschloessl B."/>
            <person name="Heesch S."/>
            <person name="Jabbari K."/>
            <person name="Jubin C."/>
            <person name="Kawai H."/>
            <person name="Kimura K."/>
            <person name="Kloareg B."/>
            <person name="Kupper F.C."/>
            <person name="Lang D."/>
            <person name="Le Bail A."/>
            <person name="Leblanc C."/>
            <person name="Lerouge P."/>
            <person name="Lohr M."/>
            <person name="Lopez P.J."/>
            <person name="Martens C."/>
            <person name="Maumus F."/>
            <person name="Michel G."/>
            <person name="Miranda-Saavedra D."/>
            <person name="Morales J."/>
            <person name="Moreau H."/>
            <person name="Motomura T."/>
            <person name="Nagasato C."/>
            <person name="Napoli C.A."/>
            <person name="Nelson D.R."/>
            <person name="Nyvall-Collen P."/>
            <person name="Peters A.F."/>
            <person name="Pommier C."/>
            <person name="Potin P."/>
            <person name="Poulain J."/>
            <person name="Quesneville H."/>
            <person name="Read B."/>
            <person name="Rensing S.A."/>
            <person name="Ritter A."/>
            <person name="Rousvoal S."/>
            <person name="Samanta M."/>
            <person name="Samson G."/>
            <person name="Schroeder D.C."/>
            <person name="Segurens B."/>
            <person name="Strittmatter M."/>
            <person name="Tonon T."/>
            <person name="Tregear J.W."/>
            <person name="Valentin K."/>
            <person name="von Dassow P."/>
            <person name="Yamagishi T."/>
            <person name="Van de Peer Y."/>
            <person name="Wincker P."/>
        </authorList>
    </citation>
    <scope>NUCLEOTIDE SEQUENCE [LARGE SCALE GENOMIC DNA]</scope>
    <source>
        <strain evidence="4">Ec32 / CCAP1310/4</strain>
    </source>
</reference>
<dbReference type="Proteomes" id="UP000002630">
    <property type="component" value="Linkage Group LG13"/>
</dbReference>
<feature type="domain" description="DNA/pantothenate metabolism flavoprotein C-terminal" evidence="2">
    <location>
        <begin position="195"/>
        <end position="320"/>
    </location>
</feature>
<dbReference type="InterPro" id="IPR035929">
    <property type="entry name" value="CoaB-like_sf"/>
</dbReference>
<proteinExistence type="inferred from homology"/>
<keyword evidence="4" id="KW-1185">Reference proteome</keyword>
<dbReference type="Pfam" id="PF04127">
    <property type="entry name" value="DFP"/>
    <property type="match status" value="1"/>
</dbReference>
<sequence length="438" mass="47895">MSTSAHGTTETARSFFDDNSKPQTLQVKLKQTGEALEAFLDDKRGRGRPVVCITAGGTAVPLEANTVRTIDNFSTGRRGAVSAEQFIARGYGVIYLGREGCAAPFARRFQELVSNHVDLKFMDKLVLGDTRRVELGTEAAASTAKEGIVSGSGGAVTEVDERLVETLVAYKDAVESNSLLSISFVSLEEYLWCLRMVSRCMDRMGRHGMLFLAAAVSDFHIPSHKLREHKIDSSRGVRGDASSGLTLHLDEVPKCLGMIGEEWAPDCFRISFKLETDLERLLPKARAALKRYGMHVVVGNELHSRYDKVELIFPDGAERQIKKARGVGHVIEEALVEALAQEHFNYIAEGGGVGRGVGSSPAWHRQRSLLHRKKEGGAWSGLLSFLSPRTAMSMVTIVAAAVAARHFRDFLVEFTRQAFTTASEGEEARGGAVASVRR</sequence>
<organism evidence="3 4">
    <name type="scientific">Ectocarpus siliculosus</name>
    <name type="common">Brown alga</name>
    <name type="synonym">Conferva siliculosa</name>
    <dbReference type="NCBI Taxonomy" id="2880"/>
    <lineage>
        <taxon>Eukaryota</taxon>
        <taxon>Sar</taxon>
        <taxon>Stramenopiles</taxon>
        <taxon>Ochrophyta</taxon>
        <taxon>PX clade</taxon>
        <taxon>Phaeophyceae</taxon>
        <taxon>Ectocarpales</taxon>
        <taxon>Ectocarpaceae</taxon>
        <taxon>Ectocarpus</taxon>
    </lineage>
</organism>